<dbReference type="KEGG" id="vra:106759558"/>
<dbReference type="GO" id="GO:0008270">
    <property type="term" value="F:zinc ion binding"/>
    <property type="evidence" value="ECO:0007669"/>
    <property type="project" value="UniProtKB-KW"/>
</dbReference>
<dbReference type="GO" id="GO:0003676">
    <property type="term" value="F:nucleic acid binding"/>
    <property type="evidence" value="ECO:0007669"/>
    <property type="project" value="InterPro"/>
</dbReference>
<keyword evidence="4" id="KW-1185">Reference proteome</keyword>
<dbReference type="OrthoDB" id="2272416at2759"/>
<gene>
    <name evidence="5" type="primary">LOC106759558</name>
</gene>
<keyword evidence="1" id="KW-0863">Zinc-finger</keyword>
<evidence type="ECO:0000313" key="5">
    <source>
        <dbReference type="RefSeq" id="XP_014498271.1"/>
    </source>
</evidence>
<sequence>MAQKQYMDLILKSGNVVGSSFSSIIHQQDWSLESFLQHNPNKFSRKCSPDEVDEWLNNVERIYDAKRCVEDKRLTFTEYLLTGEARHWWSNMKMLLEDSNTHISWEDFKDKFYEEYYPDIVRFAKEVEFLQLIQGGMTVSEHTNKFKHFVRFYTMKVDEEWLCRKFENGLRGDLKLVIYSLCIKSLPALVEKAKVLETNMLEAKQQKKQQLKKDRETPSFRSSLSSRRTSYSRPSPSSNYGGVYSQHSGSVGHYEQQGSVGYYNYGGPHLKSACPQSTENKRCYRCRTKGHLEKDCLLGRRATTQNRSVL</sequence>
<dbReference type="STRING" id="3916.A0A1S3TWY4"/>
<proteinExistence type="predicted"/>
<dbReference type="PANTHER" id="PTHR34482:SF36">
    <property type="entry name" value="RETROTRANSPOSON GAG DOMAIN-CONTAINING PROTEIN"/>
    <property type="match status" value="1"/>
</dbReference>
<evidence type="ECO:0000256" key="2">
    <source>
        <dbReference type="SAM" id="MobiDB-lite"/>
    </source>
</evidence>
<dbReference type="GeneID" id="106759558"/>
<dbReference type="Gene3D" id="4.10.60.10">
    <property type="entry name" value="Zinc finger, CCHC-type"/>
    <property type="match status" value="1"/>
</dbReference>
<dbReference type="InterPro" id="IPR001878">
    <property type="entry name" value="Znf_CCHC"/>
</dbReference>
<protein>
    <submittedName>
        <fullName evidence="5">Uncharacterized protein LOC106759558</fullName>
    </submittedName>
</protein>
<dbReference type="InterPro" id="IPR005162">
    <property type="entry name" value="Retrotrans_gag_dom"/>
</dbReference>
<organism evidence="4 5">
    <name type="scientific">Vigna radiata var. radiata</name>
    <name type="common">Mung bean</name>
    <name type="synonym">Phaseolus aureus</name>
    <dbReference type="NCBI Taxonomy" id="3916"/>
    <lineage>
        <taxon>Eukaryota</taxon>
        <taxon>Viridiplantae</taxon>
        <taxon>Streptophyta</taxon>
        <taxon>Embryophyta</taxon>
        <taxon>Tracheophyta</taxon>
        <taxon>Spermatophyta</taxon>
        <taxon>Magnoliopsida</taxon>
        <taxon>eudicotyledons</taxon>
        <taxon>Gunneridae</taxon>
        <taxon>Pentapetalae</taxon>
        <taxon>rosids</taxon>
        <taxon>fabids</taxon>
        <taxon>Fabales</taxon>
        <taxon>Fabaceae</taxon>
        <taxon>Papilionoideae</taxon>
        <taxon>50 kb inversion clade</taxon>
        <taxon>NPAAA clade</taxon>
        <taxon>indigoferoid/millettioid clade</taxon>
        <taxon>Phaseoleae</taxon>
        <taxon>Vigna</taxon>
    </lineage>
</organism>
<dbReference type="AlphaFoldDB" id="A0A1S3TWY4"/>
<reference evidence="5" key="2">
    <citation type="submission" date="2025-08" db="UniProtKB">
        <authorList>
            <consortium name="RefSeq"/>
        </authorList>
    </citation>
    <scope>IDENTIFICATION</scope>
    <source>
        <tissue evidence="5">Leaf</tissue>
    </source>
</reference>
<feature type="domain" description="CCHC-type" evidence="3">
    <location>
        <begin position="282"/>
        <end position="296"/>
    </location>
</feature>
<keyword evidence="1" id="KW-0862">Zinc</keyword>
<reference evidence="4" key="1">
    <citation type="journal article" date="2014" name="Nat. Commun.">
        <title>Genome sequence of mungbean and insights into evolution within Vigna species.</title>
        <authorList>
            <person name="Kang Y.J."/>
            <person name="Kim S.K."/>
            <person name="Kim M.Y."/>
            <person name="Lestari P."/>
            <person name="Kim K.H."/>
            <person name="Ha B.K."/>
            <person name="Jun T.H."/>
            <person name="Hwang W.J."/>
            <person name="Lee T."/>
            <person name="Lee J."/>
            <person name="Shim S."/>
            <person name="Yoon M.Y."/>
            <person name="Jang Y.E."/>
            <person name="Han K.S."/>
            <person name="Taeprayoon P."/>
            <person name="Yoon N."/>
            <person name="Somta P."/>
            <person name="Tanya P."/>
            <person name="Kim K.S."/>
            <person name="Gwag J.G."/>
            <person name="Moon J.K."/>
            <person name="Lee Y.H."/>
            <person name="Park B.S."/>
            <person name="Bombarely A."/>
            <person name="Doyle J.J."/>
            <person name="Jackson S.A."/>
            <person name="Schafleitner R."/>
            <person name="Srinives P."/>
            <person name="Varshney R.K."/>
            <person name="Lee S.H."/>
        </authorList>
    </citation>
    <scope>NUCLEOTIDE SEQUENCE [LARGE SCALE GENOMIC DNA]</scope>
    <source>
        <strain evidence="4">cv. VC1973A</strain>
    </source>
</reference>
<feature type="compositionally biased region" description="Low complexity" evidence="2">
    <location>
        <begin position="219"/>
        <end position="238"/>
    </location>
</feature>
<evidence type="ECO:0000313" key="4">
    <source>
        <dbReference type="Proteomes" id="UP000087766"/>
    </source>
</evidence>
<accession>A0A1S3TWY4</accession>
<name>A0A1S3TWY4_VIGRR</name>
<evidence type="ECO:0000256" key="1">
    <source>
        <dbReference type="PROSITE-ProRule" id="PRU00047"/>
    </source>
</evidence>
<evidence type="ECO:0000259" key="3">
    <source>
        <dbReference type="PROSITE" id="PS50158"/>
    </source>
</evidence>
<dbReference type="Proteomes" id="UP000087766">
    <property type="component" value="Chromosome 1"/>
</dbReference>
<dbReference type="PROSITE" id="PS50158">
    <property type="entry name" value="ZF_CCHC"/>
    <property type="match status" value="1"/>
</dbReference>
<feature type="region of interest" description="Disordered" evidence="2">
    <location>
        <begin position="206"/>
        <end position="250"/>
    </location>
</feature>
<dbReference type="PANTHER" id="PTHR34482">
    <property type="entry name" value="DNA DAMAGE-INDUCIBLE PROTEIN 1-LIKE"/>
    <property type="match status" value="1"/>
</dbReference>
<dbReference type="Pfam" id="PF03732">
    <property type="entry name" value="Retrotrans_gag"/>
    <property type="match status" value="1"/>
</dbReference>
<keyword evidence="1" id="KW-0479">Metal-binding</keyword>
<dbReference type="RefSeq" id="XP_014498271.1">
    <property type="nucleotide sequence ID" value="XM_014642785.1"/>
</dbReference>